<evidence type="ECO:0000259" key="2">
    <source>
        <dbReference type="Pfam" id="PF16220"/>
    </source>
</evidence>
<reference evidence="3 4" key="1">
    <citation type="submission" date="2014-02" db="EMBL/GenBank/DDBJ databases">
        <title>Whole Genome Sequencing Of Bordetella Holmesii, An Emerging Opportunistic Infection Of Humans.</title>
        <authorList>
            <person name="Tettelin H."/>
            <person name="Hooven T.A."/>
            <person name="Hine E."/>
            <person name="Su Q."/>
            <person name="Huard R.C."/>
            <person name="Della-Latta P."/>
            <person name="Daugherty S.C."/>
            <person name="Agrawal S."/>
            <person name="Sengamalay N."/>
            <person name="Tallon L.J."/>
            <person name="Sadzewicz L."/>
            <person name="Whittier S."/>
            <person name="Fraser C.M."/>
            <person name="Ratner A.J."/>
        </authorList>
    </citation>
    <scope>NUCLEOTIDE SEQUENCE [LARGE SCALE GENOMIC DNA]</scope>
    <source>
        <strain evidence="3 4">1058</strain>
    </source>
</reference>
<feature type="domain" description="FecR N-terminal" evidence="2">
    <location>
        <begin position="17"/>
        <end position="58"/>
    </location>
</feature>
<dbReference type="Pfam" id="PF16220">
    <property type="entry name" value="DUF4880"/>
    <property type="match status" value="1"/>
</dbReference>
<dbReference type="Proteomes" id="UP000023104">
    <property type="component" value="Unassembled WGS sequence"/>
</dbReference>
<evidence type="ECO:0000313" key="3">
    <source>
        <dbReference type="EMBL" id="EXX94528.1"/>
    </source>
</evidence>
<dbReference type="PANTHER" id="PTHR30273">
    <property type="entry name" value="PERIPLASMIC SIGNAL SENSOR AND SIGMA FACTOR ACTIVATOR FECR-RELATED"/>
    <property type="match status" value="1"/>
</dbReference>
<evidence type="ECO:0000313" key="4">
    <source>
        <dbReference type="Proteomes" id="UP000023104"/>
    </source>
</evidence>
<dbReference type="InterPro" id="IPR006860">
    <property type="entry name" value="FecR"/>
</dbReference>
<organism evidence="3 4">
    <name type="scientific">Bordetella holmesii 1058</name>
    <dbReference type="NCBI Taxonomy" id="1247648"/>
    <lineage>
        <taxon>Bacteria</taxon>
        <taxon>Pseudomonadati</taxon>
        <taxon>Pseudomonadota</taxon>
        <taxon>Betaproteobacteria</taxon>
        <taxon>Burkholderiales</taxon>
        <taxon>Alcaligenaceae</taxon>
        <taxon>Bordetella</taxon>
    </lineage>
</organism>
<gene>
    <name evidence="3" type="ORF">D559_1937</name>
</gene>
<dbReference type="InterPro" id="IPR032623">
    <property type="entry name" value="FecR_N"/>
</dbReference>
<dbReference type="Pfam" id="PF04773">
    <property type="entry name" value="FecR"/>
    <property type="match status" value="1"/>
</dbReference>
<dbReference type="InterPro" id="IPR012373">
    <property type="entry name" value="Ferrdict_sens_TM"/>
</dbReference>
<dbReference type="Gene3D" id="2.60.120.1440">
    <property type="match status" value="1"/>
</dbReference>
<comment type="caution">
    <text evidence="3">The sequence shown here is derived from an EMBL/GenBank/DDBJ whole genome shotgun (WGS) entry which is preliminary data.</text>
</comment>
<name>A0ABN0RZ75_9BORD</name>
<feature type="domain" description="FecR protein" evidence="1">
    <location>
        <begin position="120"/>
        <end position="212"/>
    </location>
</feature>
<protein>
    <submittedName>
        <fullName evidence="3">FecR family protein</fullName>
    </submittedName>
</protein>
<dbReference type="PANTHER" id="PTHR30273:SF2">
    <property type="entry name" value="PROTEIN FECR"/>
    <property type="match status" value="1"/>
</dbReference>
<keyword evidence="4" id="KW-1185">Reference proteome</keyword>
<dbReference type="PIRSF" id="PIRSF018266">
    <property type="entry name" value="FecR"/>
    <property type="match status" value="1"/>
</dbReference>
<sequence>MPPKTLKRAAPGIAPLEQAAEWFALLRSGEATAAERAAWQAWHDACEAHTRAWAQVESVGRLFLPIRQSEASGVAATAYRRAEFNSGRRRTLLGIGALAAAGVVGHAAWRHNVLYPWAADYRSGTGEVREVVLDDGTRVWLGTASAFDQHYSAGLRRLELIAGEILISTAPDASRPFVVDTPQGRLRALGTRFSVRRDDGGTDVAVYQGSVQANAPSGAQALLLAGWRARMTRQGISAPRAADPDAESSTRGLFIAKNIPLADMARELSRYRLGHVGVAPDVAALPVFGSFPMTDPDRTLNMLESVLPVRVRMLPWWVDILPR</sequence>
<proteinExistence type="predicted"/>
<evidence type="ECO:0000259" key="1">
    <source>
        <dbReference type="Pfam" id="PF04773"/>
    </source>
</evidence>
<dbReference type="EMBL" id="JDTF01000004">
    <property type="protein sequence ID" value="EXX94528.1"/>
    <property type="molecule type" value="Genomic_DNA"/>
</dbReference>
<accession>A0ABN0RZ75</accession>